<dbReference type="RefSeq" id="XP_028370847.1">
    <property type="nucleotide sequence ID" value="XM_028515046.2"/>
</dbReference>
<keyword evidence="7" id="KW-1185">Reference proteome</keyword>
<keyword evidence="1 5" id="KW-0732">Signal</keyword>
<evidence type="ECO:0000259" key="6">
    <source>
        <dbReference type="PROSITE" id="PS50041"/>
    </source>
</evidence>
<dbReference type="PANTHER" id="PTHR22991">
    <property type="entry name" value="PROTEIN CBG13490"/>
    <property type="match status" value="1"/>
</dbReference>
<dbReference type="PROSITE" id="PS00615">
    <property type="entry name" value="C_TYPE_LECTIN_1"/>
    <property type="match status" value="1"/>
</dbReference>
<dbReference type="SMART" id="SM00034">
    <property type="entry name" value="CLECT"/>
    <property type="match status" value="1"/>
</dbReference>
<feature type="compositionally biased region" description="Acidic residues" evidence="4">
    <location>
        <begin position="71"/>
        <end position="90"/>
    </location>
</feature>
<evidence type="ECO:0000313" key="7">
    <source>
        <dbReference type="Proteomes" id="UP000504628"/>
    </source>
</evidence>
<dbReference type="KEGG" id="pdic:114499093"/>
<dbReference type="InterPro" id="IPR001304">
    <property type="entry name" value="C-type_lectin-like"/>
</dbReference>
<dbReference type="PROSITE" id="PS50041">
    <property type="entry name" value="C_TYPE_LECTIN_2"/>
    <property type="match status" value="1"/>
</dbReference>
<name>A0A6J2LSW8_9CHIR</name>
<dbReference type="AlphaFoldDB" id="A0A6J2LSW8"/>
<dbReference type="Proteomes" id="UP000504628">
    <property type="component" value="Chromosome 6"/>
</dbReference>
<dbReference type="SUPFAM" id="SSF56436">
    <property type="entry name" value="C-type lectin-like"/>
    <property type="match status" value="1"/>
</dbReference>
<dbReference type="PRINTS" id="PR00770">
    <property type="entry name" value="EMAJORBASICP"/>
</dbReference>
<evidence type="ECO:0000256" key="1">
    <source>
        <dbReference type="ARBA" id="ARBA00022729"/>
    </source>
</evidence>
<protein>
    <submittedName>
        <fullName evidence="8">Proteoglycan 3-like isoform X1</fullName>
    </submittedName>
</protein>
<feature type="region of interest" description="Disordered" evidence="4">
    <location>
        <begin position="29"/>
        <end position="91"/>
    </location>
</feature>
<feature type="signal peptide" evidence="5">
    <location>
        <begin position="1"/>
        <end position="17"/>
    </location>
</feature>
<evidence type="ECO:0000256" key="2">
    <source>
        <dbReference type="ARBA" id="ARBA00022734"/>
    </source>
</evidence>
<dbReference type="InterPro" id="IPR050976">
    <property type="entry name" value="Snaclec"/>
</dbReference>
<dbReference type="InterPro" id="IPR016186">
    <property type="entry name" value="C-type_lectin-like/link_sf"/>
</dbReference>
<feature type="chain" id="PRO_5026695624" evidence="5">
    <location>
        <begin position="18"/>
        <end position="225"/>
    </location>
</feature>
<reference evidence="8" key="1">
    <citation type="submission" date="2025-08" db="UniProtKB">
        <authorList>
            <consortium name="RefSeq"/>
        </authorList>
    </citation>
    <scope>IDENTIFICATION</scope>
    <source>
        <tissue evidence="8">Muscle</tissue>
    </source>
</reference>
<dbReference type="GO" id="GO:0006955">
    <property type="term" value="P:immune response"/>
    <property type="evidence" value="ECO:0007669"/>
    <property type="project" value="InterPro"/>
</dbReference>
<proteinExistence type="predicted"/>
<sequence>MKHPLLLPLLLLGTVAACHLENHAPHLDSQDTHADLSQDLEGSGDQEGQMALTEKEIQSEEEQVEASGYENDFDDDEDMESDPSDLDNDVECPRTEDTVEIVGSPGCKTCRYILVRKLRRFRVARRICRRCYRGHLASIHNYRVNHHLQCLTRGINQGQVWIGGVVRYWHHCPRFLWLDGSCWNYANWAAGQPNPAGGCCIALCTRGGQWRRLRCFWRLPFICSA</sequence>
<accession>A0A6J2LSW8</accession>
<dbReference type="GeneID" id="114499093"/>
<dbReference type="InterPro" id="IPR033816">
    <property type="entry name" value="EMBP_CTLD"/>
</dbReference>
<organism evidence="7 8">
    <name type="scientific">Phyllostomus discolor</name>
    <name type="common">pale spear-nosed bat</name>
    <dbReference type="NCBI Taxonomy" id="89673"/>
    <lineage>
        <taxon>Eukaryota</taxon>
        <taxon>Metazoa</taxon>
        <taxon>Chordata</taxon>
        <taxon>Craniata</taxon>
        <taxon>Vertebrata</taxon>
        <taxon>Euteleostomi</taxon>
        <taxon>Mammalia</taxon>
        <taxon>Eutheria</taxon>
        <taxon>Laurasiatheria</taxon>
        <taxon>Chiroptera</taxon>
        <taxon>Yangochiroptera</taxon>
        <taxon>Phyllostomidae</taxon>
        <taxon>Phyllostominae</taxon>
        <taxon>Phyllostomus</taxon>
    </lineage>
</organism>
<dbReference type="GO" id="GO:0030246">
    <property type="term" value="F:carbohydrate binding"/>
    <property type="evidence" value="ECO:0007669"/>
    <property type="project" value="UniProtKB-KW"/>
</dbReference>
<evidence type="ECO:0000256" key="3">
    <source>
        <dbReference type="ARBA" id="ARBA00023157"/>
    </source>
</evidence>
<dbReference type="CDD" id="cd03598">
    <property type="entry name" value="CLECT_EMBP_like"/>
    <property type="match status" value="1"/>
</dbReference>
<dbReference type="FunCoup" id="A0A6J2LSW8">
    <property type="interactions" value="32"/>
</dbReference>
<dbReference type="Gene3D" id="3.10.100.10">
    <property type="entry name" value="Mannose-Binding Protein A, subunit A"/>
    <property type="match status" value="1"/>
</dbReference>
<evidence type="ECO:0000313" key="8">
    <source>
        <dbReference type="RefSeq" id="XP_028370847.1"/>
    </source>
</evidence>
<evidence type="ECO:0000256" key="5">
    <source>
        <dbReference type="SAM" id="SignalP"/>
    </source>
</evidence>
<keyword evidence="3" id="KW-1015">Disulfide bond</keyword>
<dbReference type="InterPro" id="IPR016187">
    <property type="entry name" value="CTDL_fold"/>
</dbReference>
<evidence type="ECO:0000256" key="4">
    <source>
        <dbReference type="SAM" id="MobiDB-lite"/>
    </source>
</evidence>
<gene>
    <name evidence="8" type="primary">LOC114499093</name>
</gene>
<dbReference type="InParanoid" id="A0A6J2LSW8"/>
<dbReference type="PROSITE" id="PS51257">
    <property type="entry name" value="PROKAR_LIPOPROTEIN"/>
    <property type="match status" value="1"/>
</dbReference>
<dbReference type="InterPro" id="IPR002352">
    <property type="entry name" value="Eosinophil_major_basic"/>
</dbReference>
<keyword evidence="2" id="KW-0430">Lectin</keyword>
<dbReference type="InterPro" id="IPR018378">
    <property type="entry name" value="C-type_lectin_CS"/>
</dbReference>
<feature type="domain" description="C-type lectin" evidence="6">
    <location>
        <begin position="112"/>
        <end position="224"/>
    </location>
</feature>
<dbReference type="Pfam" id="PF00059">
    <property type="entry name" value="Lectin_C"/>
    <property type="match status" value="1"/>
</dbReference>
<dbReference type="PANTHER" id="PTHR22991:SF40">
    <property type="entry name" value="PROTEIN CBG13490"/>
    <property type="match status" value="1"/>
</dbReference>